<evidence type="ECO:0000313" key="1">
    <source>
        <dbReference type="EMBL" id="KIM22019.1"/>
    </source>
</evidence>
<gene>
    <name evidence="1" type="ORF">M408DRAFT_333139</name>
</gene>
<dbReference type="Proteomes" id="UP000054097">
    <property type="component" value="Unassembled WGS sequence"/>
</dbReference>
<reference evidence="1 2" key="1">
    <citation type="submission" date="2014-04" db="EMBL/GenBank/DDBJ databases">
        <authorList>
            <consortium name="DOE Joint Genome Institute"/>
            <person name="Kuo A."/>
            <person name="Zuccaro A."/>
            <person name="Kohler A."/>
            <person name="Nagy L.G."/>
            <person name="Floudas D."/>
            <person name="Copeland A."/>
            <person name="Barry K.W."/>
            <person name="Cichocki N."/>
            <person name="Veneault-Fourrey C."/>
            <person name="LaButti K."/>
            <person name="Lindquist E.A."/>
            <person name="Lipzen A."/>
            <person name="Lundell T."/>
            <person name="Morin E."/>
            <person name="Murat C."/>
            <person name="Sun H."/>
            <person name="Tunlid A."/>
            <person name="Henrissat B."/>
            <person name="Grigoriev I.V."/>
            <person name="Hibbett D.S."/>
            <person name="Martin F."/>
            <person name="Nordberg H.P."/>
            <person name="Cantor M.N."/>
            <person name="Hua S.X."/>
        </authorList>
    </citation>
    <scope>NUCLEOTIDE SEQUENCE [LARGE SCALE GENOMIC DNA]</scope>
    <source>
        <strain evidence="1 2">MAFF 305830</strain>
    </source>
</reference>
<sequence length="193" mass="20409">MSSTVPPPFYILVSPTSAQGQLHTTLQHPTIQLHYADDPPTALLPTTETPNILILEPHIPSLVASPPPQEPHLQSSSPPAISISSAATITPSAIKPDSPAVQSLSGTYAVTSVRVAQPPAAAVAYAASHGQDPNIYIIDYAPIREDTQRLENSVRERSTTALLAQFHQRNALLRSVLDAPNPRQSLPAGGGSL</sequence>
<reference evidence="2" key="2">
    <citation type="submission" date="2015-01" db="EMBL/GenBank/DDBJ databases">
        <title>Evolutionary Origins and Diversification of the Mycorrhizal Mutualists.</title>
        <authorList>
            <consortium name="DOE Joint Genome Institute"/>
            <consortium name="Mycorrhizal Genomics Consortium"/>
            <person name="Kohler A."/>
            <person name="Kuo A."/>
            <person name="Nagy L.G."/>
            <person name="Floudas D."/>
            <person name="Copeland A."/>
            <person name="Barry K.W."/>
            <person name="Cichocki N."/>
            <person name="Veneault-Fourrey C."/>
            <person name="LaButti K."/>
            <person name="Lindquist E.A."/>
            <person name="Lipzen A."/>
            <person name="Lundell T."/>
            <person name="Morin E."/>
            <person name="Murat C."/>
            <person name="Riley R."/>
            <person name="Ohm R."/>
            <person name="Sun H."/>
            <person name="Tunlid A."/>
            <person name="Henrissat B."/>
            <person name="Grigoriev I.V."/>
            <person name="Hibbett D.S."/>
            <person name="Martin F."/>
        </authorList>
    </citation>
    <scope>NUCLEOTIDE SEQUENCE [LARGE SCALE GENOMIC DNA]</scope>
    <source>
        <strain evidence="2">MAFF 305830</strain>
    </source>
</reference>
<protein>
    <submittedName>
        <fullName evidence="1">Uncharacterized protein</fullName>
    </submittedName>
</protein>
<dbReference type="AlphaFoldDB" id="A0A0C3APM5"/>
<dbReference type="OrthoDB" id="3192267at2759"/>
<keyword evidence="2" id="KW-1185">Reference proteome</keyword>
<dbReference type="STRING" id="933852.A0A0C3APM5"/>
<evidence type="ECO:0000313" key="2">
    <source>
        <dbReference type="Proteomes" id="UP000054097"/>
    </source>
</evidence>
<dbReference type="HOGENOM" id="CLU_126156_0_0_1"/>
<name>A0A0C3APM5_SERVB</name>
<accession>A0A0C3APM5</accession>
<organism evidence="1 2">
    <name type="scientific">Serendipita vermifera MAFF 305830</name>
    <dbReference type="NCBI Taxonomy" id="933852"/>
    <lineage>
        <taxon>Eukaryota</taxon>
        <taxon>Fungi</taxon>
        <taxon>Dikarya</taxon>
        <taxon>Basidiomycota</taxon>
        <taxon>Agaricomycotina</taxon>
        <taxon>Agaricomycetes</taxon>
        <taxon>Sebacinales</taxon>
        <taxon>Serendipitaceae</taxon>
        <taxon>Serendipita</taxon>
    </lineage>
</organism>
<proteinExistence type="predicted"/>
<dbReference type="EMBL" id="KN824366">
    <property type="protein sequence ID" value="KIM22019.1"/>
    <property type="molecule type" value="Genomic_DNA"/>
</dbReference>